<organism evidence="1 2">
    <name type="scientific">Thiothrix eikelboomii</name>
    <dbReference type="NCBI Taxonomy" id="92487"/>
    <lineage>
        <taxon>Bacteria</taxon>
        <taxon>Pseudomonadati</taxon>
        <taxon>Pseudomonadota</taxon>
        <taxon>Gammaproteobacteria</taxon>
        <taxon>Thiotrichales</taxon>
        <taxon>Thiotrichaceae</taxon>
        <taxon>Thiothrix</taxon>
    </lineage>
</organism>
<dbReference type="AlphaFoldDB" id="A0A1T4WDC3"/>
<keyword evidence="2" id="KW-1185">Reference proteome</keyword>
<evidence type="ECO:0000313" key="1">
    <source>
        <dbReference type="EMBL" id="SKA75332.1"/>
    </source>
</evidence>
<accession>A0A1T4WDC3</accession>
<dbReference type="InterPro" id="IPR010353">
    <property type="entry name" value="DmpK"/>
</dbReference>
<dbReference type="Pfam" id="PF06099">
    <property type="entry name" value="Phenol_hyd_sub"/>
    <property type="match status" value="1"/>
</dbReference>
<protein>
    <submittedName>
        <fullName evidence="1">Phenol 2-monooxygenase P0 subunit</fullName>
    </submittedName>
</protein>
<dbReference type="PIRSF" id="PIRSF000039">
    <property type="entry name" value="Phenol_monooxy_K"/>
    <property type="match status" value="1"/>
</dbReference>
<dbReference type="Proteomes" id="UP000190460">
    <property type="component" value="Unassembled WGS sequence"/>
</dbReference>
<dbReference type="STRING" id="92487.SAMN02745130_01509"/>
<keyword evidence="1" id="KW-0503">Monooxygenase</keyword>
<proteinExistence type="predicted"/>
<dbReference type="RefSeq" id="WP_078921981.1">
    <property type="nucleotide sequence ID" value="NZ_FUYB01000005.1"/>
</dbReference>
<keyword evidence="1" id="KW-0560">Oxidoreductase</keyword>
<reference evidence="2" key="1">
    <citation type="submission" date="2017-02" db="EMBL/GenBank/DDBJ databases">
        <authorList>
            <person name="Varghese N."/>
            <person name="Submissions S."/>
        </authorList>
    </citation>
    <scope>NUCLEOTIDE SEQUENCE [LARGE SCALE GENOMIC DNA]</scope>
    <source>
        <strain evidence="2">ATCC 49788</strain>
    </source>
</reference>
<dbReference type="OrthoDB" id="8564678at2"/>
<evidence type="ECO:0000313" key="2">
    <source>
        <dbReference type="Proteomes" id="UP000190460"/>
    </source>
</evidence>
<sequence length="84" mass="9933">MEASLVEPFFQPRYVRVTRVRDQRFVEFDFSIGDPSLFVELVLPFAQFQQFCQRNQVVEVSAEQAAQVDYDQLKWRFGKPGVRD</sequence>
<dbReference type="GO" id="GO:0004497">
    <property type="term" value="F:monooxygenase activity"/>
    <property type="evidence" value="ECO:0007669"/>
    <property type="project" value="UniProtKB-KW"/>
</dbReference>
<name>A0A1T4WDC3_9GAMM</name>
<gene>
    <name evidence="1" type="ORF">SAMN02745130_01509</name>
</gene>
<dbReference type="EMBL" id="FUYB01000005">
    <property type="protein sequence ID" value="SKA75332.1"/>
    <property type="molecule type" value="Genomic_DNA"/>
</dbReference>